<reference evidence="10 11" key="1">
    <citation type="submission" date="2016-01" db="EMBL/GenBank/DDBJ databases">
        <title>Draft genome sequence of Clavibacter michiganensis subsp. tessellarius DOAB 609.</title>
        <authorList>
            <person name="Tambong J.T."/>
        </authorList>
    </citation>
    <scope>NUCLEOTIDE SEQUENCE [LARGE SCALE GENOMIC DNA]</scope>
    <source>
        <strain evidence="10 11">DOAB 609</strain>
    </source>
</reference>
<dbReference type="AlphaFoldDB" id="A0A154V5G3"/>
<feature type="transmembrane region" description="Helical" evidence="8">
    <location>
        <begin position="39"/>
        <end position="58"/>
    </location>
</feature>
<evidence type="ECO:0000256" key="1">
    <source>
        <dbReference type="ARBA" id="ARBA00004651"/>
    </source>
</evidence>
<feature type="transmembrane region" description="Helical" evidence="8">
    <location>
        <begin position="266"/>
        <end position="294"/>
    </location>
</feature>
<dbReference type="Proteomes" id="UP000076218">
    <property type="component" value="Unassembled WGS sequence"/>
</dbReference>
<dbReference type="GO" id="GO:0005886">
    <property type="term" value="C:plasma membrane"/>
    <property type="evidence" value="ECO:0007669"/>
    <property type="project" value="UniProtKB-SubCell"/>
</dbReference>
<dbReference type="Gene3D" id="1.20.1250.20">
    <property type="entry name" value="MFS general substrate transporter like domains"/>
    <property type="match status" value="2"/>
</dbReference>
<dbReference type="STRING" id="31965.AWH51_01985"/>
<keyword evidence="6 8" id="KW-0472">Membrane</keyword>
<dbReference type="RefSeq" id="WP_063070113.1">
    <property type="nucleotide sequence ID" value="NZ_LQXA01000001.1"/>
</dbReference>
<keyword evidence="3" id="KW-1003">Cell membrane</keyword>
<feature type="transmembrane region" description="Helical" evidence="8">
    <location>
        <begin position="170"/>
        <end position="188"/>
    </location>
</feature>
<dbReference type="PANTHER" id="PTHR23517">
    <property type="entry name" value="RESISTANCE PROTEIN MDTM, PUTATIVE-RELATED-RELATED"/>
    <property type="match status" value="1"/>
</dbReference>
<evidence type="ECO:0000256" key="4">
    <source>
        <dbReference type="ARBA" id="ARBA00022692"/>
    </source>
</evidence>
<feature type="transmembrane region" description="Helical" evidence="8">
    <location>
        <begin position="79"/>
        <end position="98"/>
    </location>
</feature>
<name>A0A154V5G3_9MICO</name>
<evidence type="ECO:0000313" key="11">
    <source>
        <dbReference type="Proteomes" id="UP000076218"/>
    </source>
</evidence>
<keyword evidence="4 8" id="KW-0812">Transmembrane</keyword>
<evidence type="ECO:0000256" key="8">
    <source>
        <dbReference type="SAM" id="Phobius"/>
    </source>
</evidence>
<dbReference type="PANTHER" id="PTHR23517:SF2">
    <property type="entry name" value="MULTIDRUG RESISTANCE PROTEIN MDTH"/>
    <property type="match status" value="1"/>
</dbReference>
<feature type="domain" description="Major facilitator superfamily (MFS) profile" evidence="9">
    <location>
        <begin position="13"/>
        <end position="424"/>
    </location>
</feature>
<feature type="transmembrane region" description="Helical" evidence="8">
    <location>
        <begin position="306"/>
        <end position="323"/>
    </location>
</feature>
<evidence type="ECO:0000313" key="10">
    <source>
        <dbReference type="EMBL" id="KZC96613.1"/>
    </source>
</evidence>
<feature type="region of interest" description="Disordered" evidence="7">
    <location>
        <begin position="205"/>
        <end position="228"/>
    </location>
</feature>
<evidence type="ECO:0000256" key="5">
    <source>
        <dbReference type="ARBA" id="ARBA00022989"/>
    </source>
</evidence>
<evidence type="ECO:0000256" key="3">
    <source>
        <dbReference type="ARBA" id="ARBA00022475"/>
    </source>
</evidence>
<feature type="transmembrane region" description="Helical" evidence="8">
    <location>
        <begin position="335"/>
        <end position="359"/>
    </location>
</feature>
<dbReference type="PROSITE" id="PS50850">
    <property type="entry name" value="MFS"/>
    <property type="match status" value="1"/>
</dbReference>
<keyword evidence="2" id="KW-0813">Transport</keyword>
<dbReference type="OrthoDB" id="3285241at2"/>
<dbReference type="EMBL" id="LQXA01000001">
    <property type="protein sequence ID" value="KZC96613.1"/>
    <property type="molecule type" value="Genomic_DNA"/>
</dbReference>
<dbReference type="SUPFAM" id="SSF103473">
    <property type="entry name" value="MFS general substrate transporter"/>
    <property type="match status" value="1"/>
</dbReference>
<gene>
    <name evidence="10" type="ORF">AWH51_01985</name>
</gene>
<organism evidence="10 11">
    <name type="scientific">Clavibacter tessellarius</name>
    <dbReference type="NCBI Taxonomy" id="31965"/>
    <lineage>
        <taxon>Bacteria</taxon>
        <taxon>Bacillati</taxon>
        <taxon>Actinomycetota</taxon>
        <taxon>Actinomycetes</taxon>
        <taxon>Micrococcales</taxon>
        <taxon>Microbacteriaceae</taxon>
        <taxon>Clavibacter</taxon>
    </lineage>
</organism>
<feature type="transmembrane region" description="Helical" evidence="8">
    <location>
        <begin position="398"/>
        <end position="420"/>
    </location>
</feature>
<dbReference type="GO" id="GO:0022857">
    <property type="term" value="F:transmembrane transporter activity"/>
    <property type="evidence" value="ECO:0007669"/>
    <property type="project" value="InterPro"/>
</dbReference>
<evidence type="ECO:0000256" key="7">
    <source>
        <dbReference type="SAM" id="MobiDB-lite"/>
    </source>
</evidence>
<dbReference type="Pfam" id="PF07690">
    <property type="entry name" value="MFS_1"/>
    <property type="match status" value="1"/>
</dbReference>
<comment type="caution">
    <text evidence="10">The sequence shown here is derived from an EMBL/GenBank/DDBJ whole genome shotgun (WGS) entry which is preliminary data.</text>
</comment>
<dbReference type="InterPro" id="IPR036259">
    <property type="entry name" value="MFS_trans_sf"/>
</dbReference>
<feature type="transmembrane region" description="Helical" evidence="8">
    <location>
        <begin position="104"/>
        <end position="124"/>
    </location>
</feature>
<protein>
    <submittedName>
        <fullName evidence="10">MFS transporter</fullName>
    </submittedName>
</protein>
<accession>A0A154V5G3</accession>
<dbReference type="InterPro" id="IPR011701">
    <property type="entry name" value="MFS"/>
</dbReference>
<comment type="subcellular location">
    <subcellularLocation>
        <location evidence="1">Cell membrane</location>
        <topology evidence="1">Multi-pass membrane protein</topology>
    </subcellularLocation>
</comment>
<keyword evidence="5 8" id="KW-1133">Transmembrane helix</keyword>
<evidence type="ECO:0000259" key="9">
    <source>
        <dbReference type="PROSITE" id="PS50850"/>
    </source>
</evidence>
<proteinExistence type="predicted"/>
<sequence>MSSPETPFSLRAVALPALLPALLFSIGEGAIIPIIPIVAGSLGASLGIAAFIGGMIMLGELVGDIPSGSVVSRIGERTAMIGAAFVSIGGLVLCLLAPNPLVLGVGVFLIGVSTAVFALARHAFMTSFVPQAFRARALSTLGGTFRAGYFVGPFLAAGVIHLTGASQSAFAIHIVACLAAAVTLLVLPDPMDVVRRNRAADLQSAAPATAGEPQADESVAGAAPPARTSDGLARTLWRFKGVLVKLGSGAALIGAMRAGRGVLLPLWAVSIGISDTNTALIIGIAGGVDFALFYASGQIMDRFGRLWSAVPSMVGLGAGYLVLALTPDLPTSVQWFIGVAMFMSVANGIGSGILMTLGADLAPKEDPAPFLGAWRFTGDAGSAASPLLIAALTGAASLAVASGVMGVLGLIGAGILVRYVPRYVPRKPRPAR</sequence>
<evidence type="ECO:0000256" key="2">
    <source>
        <dbReference type="ARBA" id="ARBA00022448"/>
    </source>
</evidence>
<evidence type="ECO:0000256" key="6">
    <source>
        <dbReference type="ARBA" id="ARBA00023136"/>
    </source>
</evidence>
<dbReference type="InterPro" id="IPR050171">
    <property type="entry name" value="MFS_Transporters"/>
</dbReference>
<dbReference type="InterPro" id="IPR020846">
    <property type="entry name" value="MFS_dom"/>
</dbReference>